<comment type="caution">
    <text evidence="1">The sequence shown here is derived from an EMBL/GenBank/DDBJ whole genome shotgun (WGS) entry which is preliminary data.</text>
</comment>
<dbReference type="EMBL" id="JABFAD010000005">
    <property type="protein sequence ID" value="MBA0798487.1"/>
    <property type="molecule type" value="Genomic_DNA"/>
</dbReference>
<protein>
    <submittedName>
        <fullName evidence="1">Uncharacterized protein</fullName>
    </submittedName>
</protein>
<gene>
    <name evidence="1" type="ORF">Gohar_009075</name>
</gene>
<dbReference type="AlphaFoldDB" id="A0A7J9GLN4"/>
<organism evidence="1 2">
    <name type="scientific">Gossypium harknessii</name>
    <dbReference type="NCBI Taxonomy" id="34285"/>
    <lineage>
        <taxon>Eukaryota</taxon>
        <taxon>Viridiplantae</taxon>
        <taxon>Streptophyta</taxon>
        <taxon>Embryophyta</taxon>
        <taxon>Tracheophyta</taxon>
        <taxon>Spermatophyta</taxon>
        <taxon>Magnoliopsida</taxon>
        <taxon>eudicotyledons</taxon>
        <taxon>Gunneridae</taxon>
        <taxon>Pentapetalae</taxon>
        <taxon>rosids</taxon>
        <taxon>malvids</taxon>
        <taxon>Malvales</taxon>
        <taxon>Malvaceae</taxon>
        <taxon>Malvoideae</taxon>
        <taxon>Gossypium</taxon>
    </lineage>
</organism>
<evidence type="ECO:0000313" key="2">
    <source>
        <dbReference type="Proteomes" id="UP000593560"/>
    </source>
</evidence>
<reference evidence="1 2" key="1">
    <citation type="journal article" date="2019" name="Genome Biol. Evol.">
        <title>Insights into the evolution of the New World diploid cottons (Gossypium, subgenus Houzingenia) based on genome sequencing.</title>
        <authorList>
            <person name="Grover C.E."/>
            <person name="Arick M.A. 2nd"/>
            <person name="Thrash A."/>
            <person name="Conover J.L."/>
            <person name="Sanders W.S."/>
            <person name="Peterson D.G."/>
            <person name="Frelichowski J.E."/>
            <person name="Scheffler J.A."/>
            <person name="Scheffler B.E."/>
            <person name="Wendel J.F."/>
        </authorList>
    </citation>
    <scope>NUCLEOTIDE SEQUENCE [LARGE SCALE GENOMIC DNA]</scope>
    <source>
        <strain evidence="1">0</strain>
        <tissue evidence="1">Leaf</tissue>
    </source>
</reference>
<accession>A0A7J9GLN4</accession>
<sequence length="23" mass="2927">MKRVLIWLRILNQHRLYLGRISF</sequence>
<dbReference type="Proteomes" id="UP000593560">
    <property type="component" value="Unassembled WGS sequence"/>
</dbReference>
<proteinExistence type="predicted"/>
<name>A0A7J9GLN4_9ROSI</name>
<keyword evidence="2" id="KW-1185">Reference proteome</keyword>
<evidence type="ECO:0000313" key="1">
    <source>
        <dbReference type="EMBL" id="MBA0798487.1"/>
    </source>
</evidence>